<dbReference type="GeneID" id="88358966"/>
<reference evidence="3 4" key="1">
    <citation type="submission" date="2017-10" db="EMBL/GenBank/DDBJ databases">
        <title>Comparative genomics between pathogenic Norcardia.</title>
        <authorList>
            <person name="Zeng L."/>
        </authorList>
    </citation>
    <scope>NUCLEOTIDE SEQUENCE [LARGE SCALE GENOMIC DNA]</scope>
    <source>
        <strain evidence="3 4">NC_YFY_NT001</strain>
    </source>
</reference>
<protein>
    <submittedName>
        <fullName evidence="3">Porin</fullName>
    </submittedName>
</protein>
<dbReference type="SUPFAM" id="SSF56959">
    <property type="entry name" value="Leukocidin-like"/>
    <property type="match status" value="1"/>
</dbReference>
<keyword evidence="1 2" id="KW-0732">Signal</keyword>
<evidence type="ECO:0000313" key="3">
    <source>
        <dbReference type="EMBL" id="ATL67554.1"/>
    </source>
</evidence>
<dbReference type="Gene3D" id="2.10.300.10">
    <property type="entry name" value="Porin MspA ribbon domain"/>
    <property type="match status" value="1"/>
</dbReference>
<accession>A0A291RK63</accession>
<dbReference type="EMBL" id="CP023778">
    <property type="protein sequence ID" value="ATL67554.1"/>
    <property type="molecule type" value="Genomic_DNA"/>
</dbReference>
<dbReference type="Proteomes" id="UP000221961">
    <property type="component" value="Chromosome"/>
</dbReference>
<feature type="chain" id="PRO_5013104211" evidence="2">
    <location>
        <begin position="29"/>
        <end position="204"/>
    </location>
</feature>
<feature type="signal peptide" evidence="2">
    <location>
        <begin position="1"/>
        <end position="28"/>
    </location>
</feature>
<evidence type="ECO:0000313" key="4">
    <source>
        <dbReference type="Proteomes" id="UP000221961"/>
    </source>
</evidence>
<dbReference type="AlphaFoldDB" id="A0A291RK63"/>
<dbReference type="InterPro" id="IPR015286">
    <property type="entry name" value="Porin_fam_mycobact-type"/>
</dbReference>
<sequence length="204" mass="21029">MSENIRRAAAVAGAVVLGVIASGAAASAAVDGTNSIQDHGRRTIEAVSEDSRIDFVPPLDGSPLTREWFHSGRAGFEISGPGAGDWHGHITIGYMVGFPATLSGKIKFQYDTPGLELQLSAPSTLDVFDLIPRLGIELEVGPGPGIQTVEAAGGDISGAEGFIRMSGFHGTVTGVIGPTTIRPFVKVVSADGDTVVSYGPLSQN</sequence>
<proteinExistence type="predicted"/>
<organism evidence="3 4">
    <name type="scientific">Nocardia terpenica</name>
    <dbReference type="NCBI Taxonomy" id="455432"/>
    <lineage>
        <taxon>Bacteria</taxon>
        <taxon>Bacillati</taxon>
        <taxon>Actinomycetota</taxon>
        <taxon>Actinomycetes</taxon>
        <taxon>Mycobacteriales</taxon>
        <taxon>Nocardiaceae</taxon>
        <taxon>Nocardia</taxon>
    </lineage>
</organism>
<dbReference type="Gene3D" id="2.60.40.1650">
    <property type="entry name" value="Porin MspA (Ig-like beta-sandwich domain)"/>
    <property type="match status" value="1"/>
</dbReference>
<name>A0A291RK63_9NOCA</name>
<evidence type="ECO:0000256" key="2">
    <source>
        <dbReference type="SAM" id="SignalP"/>
    </source>
</evidence>
<evidence type="ECO:0000256" key="1">
    <source>
        <dbReference type="ARBA" id="ARBA00022729"/>
    </source>
</evidence>
<dbReference type="InterPro" id="IPR036435">
    <property type="entry name" value="Leukocidin/porin_MspA_sf"/>
</dbReference>
<dbReference type="RefSeq" id="WP_098694688.1">
    <property type="nucleotide sequence ID" value="NZ_CP023778.1"/>
</dbReference>
<dbReference type="KEGG" id="ntp:CRH09_16460"/>
<gene>
    <name evidence="3" type="ORF">CRH09_16460</name>
</gene>
<dbReference type="Pfam" id="PF09203">
    <property type="entry name" value="MspA"/>
    <property type="match status" value="1"/>
</dbReference>